<dbReference type="EMBL" id="JBJUIK010000011">
    <property type="protein sequence ID" value="KAL3512150.1"/>
    <property type="molecule type" value="Genomic_DNA"/>
</dbReference>
<name>A0ABD2YXZ8_9GENT</name>
<gene>
    <name evidence="1" type="ORF">ACH5RR_024867</name>
</gene>
<sequence>MLRVWTGKEDIRAITKTARTFVGYASLKIYFGIANKTSLFNFSDFFPLHSLKLLSVTEAIYLEDEFDNIEKTLSLSLLDSKGGADHLTLSSQALGMRFQQQKL</sequence>
<proteinExistence type="predicted"/>
<accession>A0ABD2YXZ8</accession>
<evidence type="ECO:0000313" key="2">
    <source>
        <dbReference type="Proteomes" id="UP001630127"/>
    </source>
</evidence>
<comment type="caution">
    <text evidence="1">The sequence shown here is derived from an EMBL/GenBank/DDBJ whole genome shotgun (WGS) entry which is preliminary data.</text>
</comment>
<dbReference type="AlphaFoldDB" id="A0ABD2YXZ8"/>
<dbReference type="Proteomes" id="UP001630127">
    <property type="component" value="Unassembled WGS sequence"/>
</dbReference>
<keyword evidence="2" id="KW-1185">Reference proteome</keyword>
<reference evidence="1 2" key="1">
    <citation type="submission" date="2024-11" db="EMBL/GenBank/DDBJ databases">
        <title>A near-complete genome assembly of Cinchona calisaya.</title>
        <authorList>
            <person name="Lian D.C."/>
            <person name="Zhao X.W."/>
            <person name="Wei L."/>
        </authorList>
    </citation>
    <scope>NUCLEOTIDE SEQUENCE [LARGE SCALE GENOMIC DNA]</scope>
    <source>
        <tissue evidence="1">Nenye</tissue>
    </source>
</reference>
<evidence type="ECO:0000313" key="1">
    <source>
        <dbReference type="EMBL" id="KAL3512150.1"/>
    </source>
</evidence>
<protein>
    <submittedName>
        <fullName evidence="1">Uncharacterized protein</fullName>
    </submittedName>
</protein>
<organism evidence="1 2">
    <name type="scientific">Cinchona calisaya</name>
    <dbReference type="NCBI Taxonomy" id="153742"/>
    <lineage>
        <taxon>Eukaryota</taxon>
        <taxon>Viridiplantae</taxon>
        <taxon>Streptophyta</taxon>
        <taxon>Embryophyta</taxon>
        <taxon>Tracheophyta</taxon>
        <taxon>Spermatophyta</taxon>
        <taxon>Magnoliopsida</taxon>
        <taxon>eudicotyledons</taxon>
        <taxon>Gunneridae</taxon>
        <taxon>Pentapetalae</taxon>
        <taxon>asterids</taxon>
        <taxon>lamiids</taxon>
        <taxon>Gentianales</taxon>
        <taxon>Rubiaceae</taxon>
        <taxon>Cinchonoideae</taxon>
        <taxon>Cinchoneae</taxon>
        <taxon>Cinchona</taxon>
    </lineage>
</organism>